<evidence type="ECO:0000313" key="1">
    <source>
        <dbReference type="EMBL" id="GFT41957.1"/>
    </source>
</evidence>
<dbReference type="EMBL" id="BMAW01015097">
    <property type="protein sequence ID" value="GFT41957.1"/>
    <property type="molecule type" value="Genomic_DNA"/>
</dbReference>
<name>A0A8X6TSF5_NEPPI</name>
<comment type="caution">
    <text evidence="1">The sequence shown here is derived from an EMBL/GenBank/DDBJ whole genome shotgun (WGS) entry which is preliminary data.</text>
</comment>
<proteinExistence type="predicted"/>
<reference evidence="1" key="1">
    <citation type="submission" date="2020-08" db="EMBL/GenBank/DDBJ databases">
        <title>Multicomponent nature underlies the extraordinary mechanical properties of spider dragline silk.</title>
        <authorList>
            <person name="Kono N."/>
            <person name="Nakamura H."/>
            <person name="Mori M."/>
            <person name="Yoshida Y."/>
            <person name="Ohtoshi R."/>
            <person name="Malay A.D."/>
            <person name="Moran D.A.P."/>
            <person name="Tomita M."/>
            <person name="Numata K."/>
            <person name="Arakawa K."/>
        </authorList>
    </citation>
    <scope>NUCLEOTIDE SEQUENCE</scope>
</reference>
<sequence length="114" mass="12819">MNCCRIRDVEDFDSHLNSIISDKIFETVDISTHIAVTQGEGWLLPEQLSRDSDIHVTVEGGSFEKIKFEKRWLTSIDVMKDIEATVDSGTQTSILSKAFISDLEVEAKDKSVVE</sequence>
<dbReference type="AlphaFoldDB" id="A0A8X6TSF5"/>
<dbReference type="OrthoDB" id="10587732at2759"/>
<gene>
    <name evidence="1" type="ORF">NPIL_697351</name>
</gene>
<protein>
    <submittedName>
        <fullName evidence="1">Uncharacterized protein</fullName>
    </submittedName>
</protein>
<accession>A0A8X6TSF5</accession>
<organism evidence="1 2">
    <name type="scientific">Nephila pilipes</name>
    <name type="common">Giant wood spider</name>
    <name type="synonym">Nephila maculata</name>
    <dbReference type="NCBI Taxonomy" id="299642"/>
    <lineage>
        <taxon>Eukaryota</taxon>
        <taxon>Metazoa</taxon>
        <taxon>Ecdysozoa</taxon>
        <taxon>Arthropoda</taxon>
        <taxon>Chelicerata</taxon>
        <taxon>Arachnida</taxon>
        <taxon>Araneae</taxon>
        <taxon>Araneomorphae</taxon>
        <taxon>Entelegynae</taxon>
        <taxon>Araneoidea</taxon>
        <taxon>Nephilidae</taxon>
        <taxon>Nephila</taxon>
    </lineage>
</organism>
<evidence type="ECO:0000313" key="2">
    <source>
        <dbReference type="Proteomes" id="UP000887013"/>
    </source>
</evidence>
<dbReference type="Proteomes" id="UP000887013">
    <property type="component" value="Unassembled WGS sequence"/>
</dbReference>
<keyword evidence="2" id="KW-1185">Reference proteome</keyword>